<evidence type="ECO:0000256" key="1">
    <source>
        <dbReference type="ARBA" id="ARBA00001913"/>
    </source>
</evidence>
<dbReference type="EMBL" id="CAVMBE010000027">
    <property type="protein sequence ID" value="CAK4020329.1"/>
    <property type="molecule type" value="Genomic_DNA"/>
</dbReference>
<comment type="pathway">
    <text evidence="2">Protein modification; protein glycosylation.</text>
</comment>
<evidence type="ECO:0000256" key="3">
    <source>
        <dbReference type="ARBA" id="ARBA00007658"/>
    </source>
</evidence>
<keyword evidence="7" id="KW-0106">Calcium</keyword>
<feature type="disulfide bond" evidence="8">
    <location>
        <begin position="399"/>
        <end position="428"/>
    </location>
</feature>
<comment type="caution">
    <text evidence="10">The sequence shown here is derived from an EMBL/GenBank/DDBJ whole genome shotgun (WGS) entry which is preliminary data.</text>
</comment>
<evidence type="ECO:0000256" key="4">
    <source>
        <dbReference type="ARBA" id="ARBA00022801"/>
    </source>
</evidence>
<protein>
    <recommendedName>
        <fullName evidence="9">alpha-1,2-Mannosidase</fullName>
        <ecNumber evidence="9">3.2.1.-</ecNumber>
    </recommendedName>
</protein>
<dbReference type="PANTHER" id="PTHR11742:SF49">
    <property type="entry name" value="ALPHA-1,2-MANNOSIDASE"/>
    <property type="match status" value="1"/>
</dbReference>
<evidence type="ECO:0000256" key="5">
    <source>
        <dbReference type="ARBA" id="ARBA00023157"/>
    </source>
</evidence>
<gene>
    <name evidence="10" type="ORF">LECACI_7A004732</name>
</gene>
<dbReference type="Proteomes" id="UP001296104">
    <property type="component" value="Unassembled WGS sequence"/>
</dbReference>
<evidence type="ECO:0000313" key="11">
    <source>
        <dbReference type="Proteomes" id="UP001296104"/>
    </source>
</evidence>
<feature type="active site" evidence="6">
    <location>
        <position position="327"/>
    </location>
</feature>
<feature type="active site" description="Proton donor" evidence="6">
    <location>
        <position position="189"/>
    </location>
</feature>
<reference evidence="10" key="1">
    <citation type="submission" date="2023-11" db="EMBL/GenBank/DDBJ databases">
        <authorList>
            <person name="Alioto T."/>
            <person name="Alioto T."/>
            <person name="Gomez Garrido J."/>
        </authorList>
    </citation>
    <scope>NUCLEOTIDE SEQUENCE</scope>
</reference>
<dbReference type="Pfam" id="PF01532">
    <property type="entry name" value="Glyco_hydro_47"/>
    <property type="match status" value="1"/>
</dbReference>
<dbReference type="AlphaFoldDB" id="A0AAI9EB23"/>
<dbReference type="InterPro" id="IPR001382">
    <property type="entry name" value="Glyco_hydro_47"/>
</dbReference>
<feature type="active site" description="Proton donor" evidence="6">
    <location>
        <position position="442"/>
    </location>
</feature>
<dbReference type="PRINTS" id="PR00747">
    <property type="entry name" value="GLYHDRLASE47"/>
</dbReference>
<keyword evidence="9" id="KW-0326">Glycosidase</keyword>
<evidence type="ECO:0000313" key="10">
    <source>
        <dbReference type="EMBL" id="CAK4020329.1"/>
    </source>
</evidence>
<dbReference type="SUPFAM" id="SSF48225">
    <property type="entry name" value="Seven-hairpin glycosidases"/>
    <property type="match status" value="1"/>
</dbReference>
<sequence>MLPPLRRYVLFTFLAISFFVIALNTFTEPLGPYRNHWHRPRTRPRPVDRIIHPAFFQKRFRWRNVQQKHPVDSFTAPPTGRSVSIPKIQHAFGSEDSKHAVERKRRLRAVEEVFKHSWEGYKKNAWLQDEVSPLTGMSRNPFAGWAATLVDSLDTLWIMGLKKDFDAAVKALKKIDFTSTRQSELNVFETTIRYMGGLLSAYDLSGHRYRTLLEKATELGDMLHHAFDTPNRMPITRWDWQDAALGVEQEAKRQSLVAEVGSLTLEFTRLSQLTGDPKYYDAVARVMNLFEEQQNQTKLPGLWPTFIDPQKGDFTKDTGFTMGGMADSLYEYLPKQHILLGGQNPQYENMFLTALPAAKKHLFFHPMNPSNEKMLISGTVKRYSATNVQLNPQAEHLSCFAGGMVALAAKVFRQTHDLETARDLVKGCIWQYNSMPSGIGAEISSLMPCDAESWEDCTWNETEWQRAVVEKQNRGFVPDRYVDEAQALIKVKKLAPGFTKIDDARYILRPETIESMFVLYRITGDDKYQDDAWAMFKSIKVATKTTIAHAALKDVTQLETERELLDNMESFWTAETLKYFYLIFSDPDVVSLDDYVLNTEAHPLLRPK</sequence>
<proteinExistence type="inferred from homology"/>
<dbReference type="GO" id="GO:0005975">
    <property type="term" value="P:carbohydrate metabolic process"/>
    <property type="evidence" value="ECO:0007669"/>
    <property type="project" value="InterPro"/>
</dbReference>
<organism evidence="10 11">
    <name type="scientific">Lecanosticta acicola</name>
    <dbReference type="NCBI Taxonomy" id="111012"/>
    <lineage>
        <taxon>Eukaryota</taxon>
        <taxon>Fungi</taxon>
        <taxon>Dikarya</taxon>
        <taxon>Ascomycota</taxon>
        <taxon>Pezizomycotina</taxon>
        <taxon>Dothideomycetes</taxon>
        <taxon>Dothideomycetidae</taxon>
        <taxon>Mycosphaerellales</taxon>
        <taxon>Mycosphaerellaceae</taxon>
        <taxon>Lecanosticta</taxon>
    </lineage>
</organism>
<dbReference type="GO" id="GO:0005509">
    <property type="term" value="F:calcium ion binding"/>
    <property type="evidence" value="ECO:0007669"/>
    <property type="project" value="InterPro"/>
</dbReference>
<name>A0AAI9EB23_9PEZI</name>
<dbReference type="GO" id="GO:0005783">
    <property type="term" value="C:endoplasmic reticulum"/>
    <property type="evidence" value="ECO:0007669"/>
    <property type="project" value="TreeGrafter"/>
</dbReference>
<accession>A0AAI9EB23</accession>
<comment type="cofactor">
    <cofactor evidence="1 7">
        <name>Ca(2+)</name>
        <dbReference type="ChEBI" id="CHEBI:29108"/>
    </cofactor>
</comment>
<dbReference type="InterPro" id="IPR036026">
    <property type="entry name" value="Seven-hairpin_glycosidases"/>
</dbReference>
<dbReference type="GO" id="GO:0004571">
    <property type="term" value="F:mannosyl-oligosaccharide 1,2-alpha-mannosidase activity"/>
    <property type="evidence" value="ECO:0007669"/>
    <property type="project" value="InterPro"/>
</dbReference>
<dbReference type="GO" id="GO:0016020">
    <property type="term" value="C:membrane"/>
    <property type="evidence" value="ECO:0007669"/>
    <property type="project" value="InterPro"/>
</dbReference>
<dbReference type="GO" id="GO:0036503">
    <property type="term" value="P:ERAD pathway"/>
    <property type="evidence" value="ECO:0007669"/>
    <property type="project" value="UniProtKB-ARBA"/>
</dbReference>
<comment type="similarity">
    <text evidence="3 9">Belongs to the glycosyl hydrolase 47 family.</text>
</comment>
<dbReference type="InterPro" id="IPR050749">
    <property type="entry name" value="Glycosyl_Hydrolase_47"/>
</dbReference>
<dbReference type="Gene3D" id="1.50.10.10">
    <property type="match status" value="1"/>
</dbReference>
<dbReference type="EC" id="3.2.1.-" evidence="9"/>
<keyword evidence="7" id="KW-0479">Metal-binding</keyword>
<evidence type="ECO:0000256" key="9">
    <source>
        <dbReference type="RuleBase" id="RU361193"/>
    </source>
</evidence>
<feature type="binding site" evidence="7">
    <location>
        <position position="599"/>
    </location>
    <ligand>
        <name>Ca(2+)</name>
        <dbReference type="ChEBI" id="CHEBI:29108"/>
    </ligand>
</feature>
<evidence type="ECO:0000256" key="6">
    <source>
        <dbReference type="PIRSR" id="PIRSR601382-1"/>
    </source>
</evidence>
<feature type="active site" evidence="6">
    <location>
        <position position="511"/>
    </location>
</feature>
<dbReference type="PANTHER" id="PTHR11742">
    <property type="entry name" value="MANNOSYL-OLIGOSACCHARIDE ALPHA-1,2-MANNOSIDASE-RELATED"/>
    <property type="match status" value="1"/>
</dbReference>
<evidence type="ECO:0000256" key="2">
    <source>
        <dbReference type="ARBA" id="ARBA00004922"/>
    </source>
</evidence>
<dbReference type="InterPro" id="IPR012341">
    <property type="entry name" value="6hp_glycosidase-like_sf"/>
</dbReference>
<keyword evidence="5 8" id="KW-1015">Disulfide bond</keyword>
<keyword evidence="11" id="KW-1185">Reference proteome</keyword>
<evidence type="ECO:0000256" key="8">
    <source>
        <dbReference type="PIRSR" id="PIRSR601382-3"/>
    </source>
</evidence>
<keyword evidence="4 9" id="KW-0378">Hydrolase</keyword>
<dbReference type="FunFam" id="1.50.10.10:FF:000037">
    <property type="entry name" value="alpha-1,2-Mannosidase"/>
    <property type="match status" value="1"/>
</dbReference>
<evidence type="ECO:0000256" key="7">
    <source>
        <dbReference type="PIRSR" id="PIRSR601382-2"/>
    </source>
</evidence>